<dbReference type="PROSITE" id="PS51186">
    <property type="entry name" value="GNAT"/>
    <property type="match status" value="1"/>
</dbReference>
<dbReference type="InterPro" id="IPR000182">
    <property type="entry name" value="GNAT_dom"/>
</dbReference>
<dbReference type="Gene3D" id="3.40.630.30">
    <property type="match status" value="1"/>
</dbReference>
<dbReference type="EMBL" id="AOCK01000001">
    <property type="protein sequence ID" value="EMR00584.1"/>
    <property type="molecule type" value="Genomic_DNA"/>
</dbReference>
<protein>
    <recommendedName>
        <fullName evidence="1">N-acetyltransferase domain-containing protein</fullName>
    </recommendedName>
</protein>
<sequence>MNAQLEARLIAQDQVDAVQRVMESNAQYSWHVSGAQPTPTAASDVLTALPPNVSITQKVDLGLWDGGDLVAFADVLIGWPSSSTAHIGLLMTERSRHGEGLGRQMHDAVLDLVSGRTDVQTLRVSIVDANSDLAEPFWIRLGYESTGEAAPYFSGSVESTARIWARPVETSRMFSN</sequence>
<dbReference type="AlphaFoldDB" id="M7NPW9"/>
<reference evidence="2 3" key="1">
    <citation type="journal article" date="2013" name="Genome Announc.">
        <title>Draft Genome Sequence of Arthrobacter gangotriensis Strain Lz1yT, Isolated from a Penguin Rookery Soil Sample Collected in Antarctica, near the Indian Station Dakshin Gangotri.</title>
        <authorList>
            <person name="Shivaji S."/>
            <person name="Ara S."/>
            <person name="Bandi S."/>
            <person name="Singh A."/>
            <person name="Kumar Pinnaka A."/>
        </authorList>
    </citation>
    <scope>NUCLEOTIDE SEQUENCE [LARGE SCALE GENOMIC DNA]</scope>
    <source>
        <strain evidence="2 3">Lz1y</strain>
    </source>
</reference>
<dbReference type="STRING" id="1276920.ADIAG_00591"/>
<proteinExistence type="predicted"/>
<gene>
    <name evidence="2" type="ORF">ADIAG_00591</name>
</gene>
<accession>M7NPW9</accession>
<evidence type="ECO:0000313" key="2">
    <source>
        <dbReference type="EMBL" id="EMR00584.1"/>
    </source>
</evidence>
<name>M7NPW9_9MICC</name>
<feature type="domain" description="N-acetyltransferase" evidence="1">
    <location>
        <begin position="5"/>
        <end position="169"/>
    </location>
</feature>
<dbReference type="GO" id="GO:0016747">
    <property type="term" value="F:acyltransferase activity, transferring groups other than amino-acyl groups"/>
    <property type="evidence" value="ECO:0007669"/>
    <property type="project" value="InterPro"/>
</dbReference>
<dbReference type="eggNOG" id="COG0456">
    <property type="taxonomic scope" value="Bacteria"/>
</dbReference>
<dbReference type="CDD" id="cd04301">
    <property type="entry name" value="NAT_SF"/>
    <property type="match status" value="1"/>
</dbReference>
<evidence type="ECO:0000313" key="3">
    <source>
        <dbReference type="Proteomes" id="UP000012015"/>
    </source>
</evidence>
<dbReference type="InterPro" id="IPR016181">
    <property type="entry name" value="Acyl_CoA_acyltransferase"/>
</dbReference>
<dbReference type="SUPFAM" id="SSF55729">
    <property type="entry name" value="Acyl-CoA N-acyltransferases (Nat)"/>
    <property type="match status" value="1"/>
</dbReference>
<keyword evidence="3" id="KW-1185">Reference proteome</keyword>
<comment type="caution">
    <text evidence="2">The sequence shown here is derived from an EMBL/GenBank/DDBJ whole genome shotgun (WGS) entry which is preliminary data.</text>
</comment>
<evidence type="ECO:0000259" key="1">
    <source>
        <dbReference type="PROSITE" id="PS51186"/>
    </source>
</evidence>
<dbReference type="RefSeq" id="WP_007269798.1">
    <property type="nucleotide sequence ID" value="NZ_AOCK01000001.1"/>
</dbReference>
<dbReference type="Proteomes" id="UP000012015">
    <property type="component" value="Unassembled WGS sequence"/>
</dbReference>
<dbReference type="PATRIC" id="fig|1276920.7.peg.596"/>
<dbReference type="Pfam" id="PF00583">
    <property type="entry name" value="Acetyltransf_1"/>
    <property type="match status" value="1"/>
</dbReference>
<organism evidence="2 3">
    <name type="scientific">Paeniglutamicibacter gangotriensis Lz1y</name>
    <dbReference type="NCBI Taxonomy" id="1276920"/>
    <lineage>
        <taxon>Bacteria</taxon>
        <taxon>Bacillati</taxon>
        <taxon>Actinomycetota</taxon>
        <taxon>Actinomycetes</taxon>
        <taxon>Micrococcales</taxon>
        <taxon>Micrococcaceae</taxon>
        <taxon>Paeniglutamicibacter</taxon>
    </lineage>
</organism>